<name>A0A7S3PE09_9STRA</name>
<dbReference type="Gene3D" id="2.30.110.10">
    <property type="entry name" value="Electron Transport, Fmn-binding Protein, Chain A"/>
    <property type="match status" value="1"/>
</dbReference>
<dbReference type="PANTHER" id="PTHR34071">
    <property type="entry name" value="5-NITROIMIDAZOLE ANTIBIOTICS RESISTANCE PROTEIN, NIMA-FAMILY-RELATED PROTEIN-RELATED"/>
    <property type="match status" value="1"/>
</dbReference>
<proteinExistence type="predicted"/>
<dbReference type="InterPro" id="IPR012349">
    <property type="entry name" value="Split_barrel_FMN-bd"/>
</dbReference>
<dbReference type="EMBL" id="HBIN01011884">
    <property type="protein sequence ID" value="CAE0438701.1"/>
    <property type="molecule type" value="Transcribed_RNA"/>
</dbReference>
<evidence type="ECO:0000313" key="1">
    <source>
        <dbReference type="EMBL" id="CAE0438701.1"/>
    </source>
</evidence>
<reference evidence="1" key="1">
    <citation type="submission" date="2021-01" db="EMBL/GenBank/DDBJ databases">
        <authorList>
            <person name="Corre E."/>
            <person name="Pelletier E."/>
            <person name="Niang G."/>
            <person name="Scheremetjew M."/>
            <person name="Finn R."/>
            <person name="Kale V."/>
            <person name="Holt S."/>
            <person name="Cochrane G."/>
            <person name="Meng A."/>
            <person name="Brown T."/>
            <person name="Cohen L."/>
        </authorList>
    </citation>
    <scope>NUCLEOTIDE SEQUENCE</scope>
    <source>
        <strain evidence="1">GSBS06</strain>
    </source>
</reference>
<dbReference type="AlphaFoldDB" id="A0A7S3PE09"/>
<dbReference type="InterPro" id="IPR024747">
    <property type="entry name" value="Pyridox_Oxase-rel"/>
</dbReference>
<protein>
    <submittedName>
        <fullName evidence="1">Uncharacterized protein</fullName>
    </submittedName>
</protein>
<organism evidence="1">
    <name type="scientific">Aplanochytrium stocchinoi</name>
    <dbReference type="NCBI Taxonomy" id="215587"/>
    <lineage>
        <taxon>Eukaryota</taxon>
        <taxon>Sar</taxon>
        <taxon>Stramenopiles</taxon>
        <taxon>Bigyra</taxon>
        <taxon>Labyrinthulomycetes</taxon>
        <taxon>Thraustochytrida</taxon>
        <taxon>Thraustochytriidae</taxon>
        <taxon>Aplanochytrium</taxon>
    </lineage>
</organism>
<gene>
    <name evidence="1" type="ORF">ASTO00021_LOCUS8923</name>
</gene>
<dbReference type="Pfam" id="PF12900">
    <property type="entry name" value="Pyridox_ox_2"/>
    <property type="match status" value="1"/>
</dbReference>
<dbReference type="SUPFAM" id="SSF50475">
    <property type="entry name" value="FMN-binding split barrel"/>
    <property type="match status" value="1"/>
</dbReference>
<accession>A0A7S3PE09</accession>
<dbReference type="PANTHER" id="PTHR34071:SF2">
    <property type="entry name" value="FLAVIN-NUCLEOTIDE-BINDING PROTEIN"/>
    <property type="match status" value="1"/>
</dbReference>
<sequence length="280" mass="30938">MSHDIGCSGSSFMVTDRTKVKRLSERGKYEKKVVYDILDECLTCVYSFCPVNKYGFRVDDQEVPTPMSIPQSCVRYGNYLLTHGKSNSTLMKHMAQGFPVSVAATLIDGVVFARSGFNHSMNYRSVVIYGTAEEVTNMEEKRKLLNHVIDHLTYPGRAKECRPIADAELVSTTLTRLEIKEASAKVRQGPPHDDKADLSHPAWAGVVPLAFKAGTPISDRADSDIGMTSLSVPKGLLKSDRFNPTSNYNSVNICCLKEWTPMIALSVAIASVSLLVFHIK</sequence>